<dbReference type="InterPro" id="IPR046826">
    <property type="entry name" value="PDH_N"/>
</dbReference>
<dbReference type="RefSeq" id="WP_032553194.1">
    <property type="nucleotide sequence ID" value="NZ_JFFR01000028.1"/>
</dbReference>
<dbReference type="InterPro" id="IPR036291">
    <property type="entry name" value="NAD(P)-bd_dom_sf"/>
</dbReference>
<dbReference type="PROSITE" id="PS51176">
    <property type="entry name" value="PDH_ADH"/>
    <property type="match status" value="1"/>
</dbReference>
<dbReference type="PROSITE" id="PS51168">
    <property type="entry name" value="CHORISMATE_MUT_2"/>
    <property type="match status" value="1"/>
</dbReference>
<comment type="catalytic activity">
    <reaction evidence="1">
        <text>chorismate = prephenate</text>
        <dbReference type="Rhea" id="RHEA:13897"/>
        <dbReference type="ChEBI" id="CHEBI:29748"/>
        <dbReference type="ChEBI" id="CHEBI:29934"/>
        <dbReference type="EC" id="5.4.99.5"/>
    </reaction>
</comment>
<evidence type="ECO:0000313" key="20">
    <source>
        <dbReference type="Proteomes" id="UP000027219"/>
    </source>
</evidence>
<keyword evidence="20" id="KW-1185">Reference proteome</keyword>
<name>A0A066URT8_9VIBR</name>
<dbReference type="FunFam" id="1.10.3660.10:FF:000001">
    <property type="entry name" value="T-protein"/>
    <property type="match status" value="1"/>
</dbReference>
<dbReference type="NCBIfam" id="NF008400">
    <property type="entry name" value="PRK11199.1"/>
    <property type="match status" value="1"/>
</dbReference>
<dbReference type="Pfam" id="PF02153">
    <property type="entry name" value="PDH_N"/>
    <property type="match status" value="1"/>
</dbReference>
<dbReference type="InterPro" id="IPR008927">
    <property type="entry name" value="6-PGluconate_DH-like_C_sf"/>
</dbReference>
<keyword evidence="6 16" id="KW-0827">Tyrosine biosynthesis</keyword>
<dbReference type="PANTHER" id="PTHR21363">
    <property type="entry name" value="PREPHENATE DEHYDROGENASE"/>
    <property type="match status" value="1"/>
</dbReference>
<dbReference type="Gene3D" id="1.10.3660.10">
    <property type="entry name" value="6-phosphogluconate dehydrogenase C-terminal like domain"/>
    <property type="match status" value="1"/>
</dbReference>
<dbReference type="FunFam" id="1.20.59.10:FF:000001">
    <property type="entry name" value="T-protein"/>
    <property type="match status" value="1"/>
</dbReference>
<evidence type="ECO:0000313" key="19">
    <source>
        <dbReference type="EMBL" id="KDN26918.1"/>
    </source>
</evidence>
<comment type="caution">
    <text evidence="19">The sequence shown here is derived from an EMBL/GenBank/DDBJ whole genome shotgun (WGS) entry which is preliminary data.</text>
</comment>
<comment type="subcellular location">
    <subcellularLocation>
        <location evidence="2 16">Cytoplasm</location>
    </subcellularLocation>
</comment>
<dbReference type="Pfam" id="PF01817">
    <property type="entry name" value="CM_2"/>
    <property type="match status" value="1"/>
</dbReference>
<keyword evidence="8 16" id="KW-0560">Oxidoreductase</keyword>
<dbReference type="InterPro" id="IPR050812">
    <property type="entry name" value="Preph/Arog_dehydrog"/>
</dbReference>
<protein>
    <recommendedName>
        <fullName evidence="15 16">T-protein</fullName>
    </recommendedName>
</protein>
<comment type="pathway">
    <text evidence="3 16">Metabolic intermediate biosynthesis; prephenate biosynthesis; prephenate from chorismate: step 1/1.</text>
</comment>
<dbReference type="SMART" id="SM00830">
    <property type="entry name" value="CM_2"/>
    <property type="match status" value="1"/>
</dbReference>
<comment type="catalytic activity">
    <reaction evidence="13">
        <text>prephenate + NAD(+) = 3-(4-hydroxyphenyl)pyruvate + CO2 + NADH</text>
        <dbReference type="Rhea" id="RHEA:13869"/>
        <dbReference type="ChEBI" id="CHEBI:16526"/>
        <dbReference type="ChEBI" id="CHEBI:29934"/>
        <dbReference type="ChEBI" id="CHEBI:36242"/>
        <dbReference type="ChEBI" id="CHEBI:57540"/>
        <dbReference type="ChEBI" id="CHEBI:57945"/>
        <dbReference type="EC" id="1.3.1.12"/>
    </reaction>
</comment>
<evidence type="ECO:0000256" key="7">
    <source>
        <dbReference type="ARBA" id="ARBA00022605"/>
    </source>
</evidence>
<dbReference type="OrthoDB" id="6198144at2"/>
<evidence type="ECO:0000256" key="6">
    <source>
        <dbReference type="ARBA" id="ARBA00022498"/>
    </source>
</evidence>
<dbReference type="InterPro" id="IPR008244">
    <property type="entry name" value="Chor_mut/prephenate_DH_T"/>
</dbReference>
<gene>
    <name evidence="19" type="primary">tyrA</name>
    <name evidence="19" type="ORF">VFDL14_09650</name>
</gene>
<keyword evidence="10 16" id="KW-0057">Aromatic amino acid biosynthesis</keyword>
<dbReference type="Pfam" id="PF20463">
    <property type="entry name" value="PDH_C"/>
    <property type="match status" value="1"/>
</dbReference>
<keyword evidence="12" id="KW-0511">Multifunctional enzyme</keyword>
<evidence type="ECO:0000256" key="14">
    <source>
        <dbReference type="ARBA" id="ARBA00061334"/>
    </source>
</evidence>
<evidence type="ECO:0000256" key="8">
    <source>
        <dbReference type="ARBA" id="ARBA00023002"/>
    </source>
</evidence>
<dbReference type="InterPro" id="IPR011277">
    <property type="entry name" value="CM_T"/>
</dbReference>
<reference evidence="19 20" key="1">
    <citation type="submission" date="2014-02" db="EMBL/GenBank/DDBJ databases">
        <title>Vibrio fortis Dalian14 Genome Sequencing.</title>
        <authorList>
            <person name="Wang Y."/>
            <person name="Song L."/>
            <person name="Liu G."/>
            <person name="Ding J."/>
        </authorList>
    </citation>
    <scope>NUCLEOTIDE SEQUENCE [LARGE SCALE GENOMIC DNA]</scope>
    <source>
        <strain evidence="19 20">Dalian14</strain>
    </source>
</reference>
<dbReference type="InterPro" id="IPR046825">
    <property type="entry name" value="PDH_C"/>
</dbReference>
<accession>A0A066URT8</accession>
<dbReference type="SUPFAM" id="SSF51735">
    <property type="entry name" value="NAD(P)-binding Rossmann-fold domains"/>
    <property type="match status" value="1"/>
</dbReference>
<evidence type="ECO:0000256" key="13">
    <source>
        <dbReference type="ARBA" id="ARBA00049260"/>
    </source>
</evidence>
<dbReference type="PIRSF" id="PIRSF001499">
    <property type="entry name" value="Chor_mut_pdh_Tpr"/>
    <property type="match status" value="1"/>
</dbReference>
<dbReference type="GO" id="GO:0046417">
    <property type="term" value="P:chorismate metabolic process"/>
    <property type="evidence" value="ECO:0007669"/>
    <property type="project" value="InterPro"/>
</dbReference>
<dbReference type="EMBL" id="JFFR01000028">
    <property type="protein sequence ID" value="KDN26918.1"/>
    <property type="molecule type" value="Genomic_DNA"/>
</dbReference>
<keyword evidence="9 16" id="KW-0520">NAD</keyword>
<comment type="similarity">
    <text evidence="14">In the C-terminal section; belongs to the prephenate/arogenate dehydrogenase family.</text>
</comment>
<feature type="domain" description="Prephenate/arogenate dehydrogenase" evidence="18">
    <location>
        <begin position="99"/>
        <end position="361"/>
    </location>
</feature>
<dbReference type="PANTHER" id="PTHR21363:SF0">
    <property type="entry name" value="PREPHENATE DEHYDROGENASE [NADP(+)]"/>
    <property type="match status" value="1"/>
</dbReference>
<evidence type="ECO:0000256" key="5">
    <source>
        <dbReference type="ARBA" id="ARBA00022490"/>
    </source>
</evidence>
<dbReference type="STRING" id="212667.VFDL14_09650"/>
<dbReference type="InterPro" id="IPR002701">
    <property type="entry name" value="CM_II_prokaryot"/>
</dbReference>
<dbReference type="InterPro" id="IPR036263">
    <property type="entry name" value="Chorismate_II_sf"/>
</dbReference>
<evidence type="ECO:0000256" key="9">
    <source>
        <dbReference type="ARBA" id="ARBA00023027"/>
    </source>
</evidence>
<dbReference type="NCBIfam" id="TIGR01799">
    <property type="entry name" value="CM_T"/>
    <property type="match status" value="1"/>
</dbReference>
<evidence type="ECO:0000256" key="1">
    <source>
        <dbReference type="ARBA" id="ARBA00000824"/>
    </source>
</evidence>
<dbReference type="InterPro" id="IPR003099">
    <property type="entry name" value="Prephen_DH"/>
</dbReference>
<sequence>MAVELNELRDQIDVVDKQMLELLAQRLALVEKVGEVKSEHGLPIYVPEREAAMLASRRAEAEKLGVPPQLIEDILRRTMRESYASEKDSGFKCLNPELRSVVVIGGNGQLGGLFGRMFKLSGYDVKVLGSKDWDKADELLKDAGLVVVTVPIHLTEGVIDKLGNLPSDCILCDLTSIKSKPLQRMLAVHQGPVVGLHPMFGPDVPSLAKQVIVYSDGRGQESYQWLLEQFGIWGASLCSMDAQEHDHGMTLIQALRHFTSFAYGLHLSKENPNIDRLLQLSSPIYRLEIAMVGRLFAQDPNLYGDIILSSDENIAMIRRFHHCFGEALKILEGKDKAQFVESFNEVSEWFGDYSQQFLQESQSLLKQAHDSIHRG</sequence>
<evidence type="ECO:0000256" key="15">
    <source>
        <dbReference type="ARBA" id="ARBA00074179"/>
    </source>
</evidence>
<evidence type="ECO:0000256" key="10">
    <source>
        <dbReference type="ARBA" id="ARBA00023141"/>
    </source>
</evidence>
<evidence type="ECO:0000256" key="12">
    <source>
        <dbReference type="ARBA" id="ARBA00023268"/>
    </source>
</evidence>
<keyword evidence="5 16" id="KW-0963">Cytoplasm</keyword>
<dbReference type="UniPathway" id="UPA00122">
    <property type="reaction ID" value="UER00961"/>
</dbReference>
<dbReference type="Gene3D" id="1.20.59.10">
    <property type="entry name" value="Chorismate mutase"/>
    <property type="match status" value="1"/>
</dbReference>
<dbReference type="InterPro" id="IPR036979">
    <property type="entry name" value="CM_dom_sf"/>
</dbReference>
<dbReference type="SUPFAM" id="SSF48179">
    <property type="entry name" value="6-phosphogluconate dehydrogenase C-terminal domain-like"/>
    <property type="match status" value="1"/>
</dbReference>
<evidence type="ECO:0000256" key="2">
    <source>
        <dbReference type="ARBA" id="ARBA00004496"/>
    </source>
</evidence>
<evidence type="ECO:0000259" key="18">
    <source>
        <dbReference type="PROSITE" id="PS51176"/>
    </source>
</evidence>
<dbReference type="Proteomes" id="UP000027219">
    <property type="component" value="Unassembled WGS sequence"/>
</dbReference>
<dbReference type="AlphaFoldDB" id="A0A066URT8"/>
<evidence type="ECO:0000259" key="17">
    <source>
        <dbReference type="PROSITE" id="PS51168"/>
    </source>
</evidence>
<comment type="pathway">
    <text evidence="4 16">Amino-acid biosynthesis; L-tyrosine biosynthesis; (4-hydroxyphenyl)pyruvate from prephenate (NAD(+) route): step 1/1.</text>
</comment>
<evidence type="ECO:0000256" key="4">
    <source>
        <dbReference type="ARBA" id="ARBA00005067"/>
    </source>
</evidence>
<feature type="domain" description="Chorismate mutase" evidence="17">
    <location>
        <begin position="1"/>
        <end position="90"/>
    </location>
</feature>
<dbReference type="SUPFAM" id="SSF48600">
    <property type="entry name" value="Chorismate mutase II"/>
    <property type="match status" value="1"/>
</dbReference>
<dbReference type="GO" id="GO:0004665">
    <property type="term" value="F:prephenate dehydrogenase (NADP+) activity"/>
    <property type="evidence" value="ECO:0007669"/>
    <property type="project" value="InterPro"/>
</dbReference>
<evidence type="ECO:0000256" key="11">
    <source>
        <dbReference type="ARBA" id="ARBA00023235"/>
    </source>
</evidence>
<dbReference type="GO" id="GO:0006571">
    <property type="term" value="P:tyrosine biosynthetic process"/>
    <property type="evidence" value="ECO:0007669"/>
    <property type="project" value="UniProtKB-UniPathway"/>
</dbReference>
<dbReference type="GO" id="GO:0005737">
    <property type="term" value="C:cytoplasm"/>
    <property type="evidence" value="ECO:0007669"/>
    <property type="project" value="UniProtKB-SubCell"/>
</dbReference>
<proteinExistence type="inferred from homology"/>
<keyword evidence="11 16" id="KW-0413">Isomerase</keyword>
<evidence type="ECO:0000256" key="3">
    <source>
        <dbReference type="ARBA" id="ARBA00004817"/>
    </source>
</evidence>
<dbReference type="FunFam" id="3.40.50.720:FF:000170">
    <property type="entry name" value="T-protein"/>
    <property type="match status" value="1"/>
</dbReference>
<dbReference type="GO" id="GO:0004106">
    <property type="term" value="F:chorismate mutase activity"/>
    <property type="evidence" value="ECO:0007669"/>
    <property type="project" value="UniProtKB-EC"/>
</dbReference>
<evidence type="ECO:0000256" key="16">
    <source>
        <dbReference type="PIRNR" id="PIRNR001499"/>
    </source>
</evidence>
<dbReference type="Gene3D" id="3.40.50.720">
    <property type="entry name" value="NAD(P)-binding Rossmann-like Domain"/>
    <property type="match status" value="1"/>
</dbReference>
<dbReference type="UniPathway" id="UPA00120">
    <property type="reaction ID" value="UER00203"/>
</dbReference>
<keyword evidence="7 16" id="KW-0028">Amino-acid biosynthesis</keyword>
<organism evidence="19 20">
    <name type="scientific">Vibrio fortis</name>
    <dbReference type="NCBI Taxonomy" id="212667"/>
    <lineage>
        <taxon>Bacteria</taxon>
        <taxon>Pseudomonadati</taxon>
        <taxon>Pseudomonadota</taxon>
        <taxon>Gammaproteobacteria</taxon>
        <taxon>Vibrionales</taxon>
        <taxon>Vibrionaceae</taxon>
        <taxon>Vibrio</taxon>
    </lineage>
</organism>
<dbReference type="GO" id="GO:0008977">
    <property type="term" value="F:prephenate dehydrogenase (NAD+) activity"/>
    <property type="evidence" value="ECO:0007669"/>
    <property type="project" value="UniProtKB-EC"/>
</dbReference>
<dbReference type="GO" id="GO:0070403">
    <property type="term" value="F:NAD+ binding"/>
    <property type="evidence" value="ECO:0007669"/>
    <property type="project" value="InterPro"/>
</dbReference>